<name>A0A5J4Z7L3_PORPP</name>
<feature type="domain" description="DUF1664" evidence="2">
    <location>
        <begin position="121"/>
        <end position="232"/>
    </location>
</feature>
<evidence type="ECO:0000256" key="1">
    <source>
        <dbReference type="SAM" id="MobiDB-lite"/>
    </source>
</evidence>
<reference evidence="4" key="1">
    <citation type="journal article" date="2019" name="Nat. Commun.">
        <title>Expansion of phycobilisome linker gene families in mesophilic red algae.</title>
        <authorList>
            <person name="Lee J."/>
            <person name="Kim D."/>
            <person name="Bhattacharya D."/>
            <person name="Yoon H.S."/>
        </authorList>
    </citation>
    <scope>NUCLEOTIDE SEQUENCE [LARGE SCALE GENOMIC DNA]</scope>
    <source>
        <strain evidence="4">CCMP 1328</strain>
    </source>
</reference>
<dbReference type="EMBL" id="VRMN01000001">
    <property type="protein sequence ID" value="KAA8499110.1"/>
    <property type="molecule type" value="Genomic_DNA"/>
</dbReference>
<gene>
    <name evidence="3" type="ORF">FVE85_6695</name>
</gene>
<dbReference type="PANTHER" id="PTHR46667:SF6">
    <property type="entry name" value="OS01G0185100 PROTEIN"/>
    <property type="match status" value="1"/>
</dbReference>
<accession>A0A5J4Z7L3</accession>
<feature type="compositionally biased region" description="Low complexity" evidence="1">
    <location>
        <begin position="277"/>
        <end position="316"/>
    </location>
</feature>
<dbReference type="InterPro" id="IPR012458">
    <property type="entry name" value="DUF1664"/>
</dbReference>
<keyword evidence="4" id="KW-1185">Reference proteome</keyword>
<protein>
    <recommendedName>
        <fullName evidence="2">DUF1664 domain-containing protein</fullName>
    </recommendedName>
</protein>
<proteinExistence type="predicted"/>
<sequence>MAAAAGASRSLGTVFAAGFGGAYAYNNLGEIGRGLARVLDTAAPSSRPSHHGWMSHDTTAVSPSAVLMQHVESLSRQVAELSRAGYKTGPQDHVVYVGGATPAGYAAQTMSTIVSIALLAGASGSAVYILLRTWGYKVDDLAWVSRSLFQSTTQSLRNMVSKLSVSLGTVRDELLQRIGMVEMKVDASHNELMDKIGTDVGAAVARVDGVAKDVGEVHRSVRMLDARINDVQSGIRYTKHGIYLLCQIVAQMPESQASHAWDELKRFTSFQPNQELPAQSQPPAQSRVQQQQQQFGFESLPSTVPSVSSASMSSTHARTHSGLSTVLDGAWLSAQAGSYTPRSTRS</sequence>
<dbReference type="AlphaFoldDB" id="A0A5J4Z7L3"/>
<dbReference type="Pfam" id="PF07889">
    <property type="entry name" value="DUF1664"/>
    <property type="match status" value="1"/>
</dbReference>
<organism evidence="3 4">
    <name type="scientific">Porphyridium purpureum</name>
    <name type="common">Red alga</name>
    <name type="synonym">Porphyridium cruentum</name>
    <dbReference type="NCBI Taxonomy" id="35688"/>
    <lineage>
        <taxon>Eukaryota</taxon>
        <taxon>Rhodophyta</taxon>
        <taxon>Bangiophyceae</taxon>
        <taxon>Porphyridiales</taxon>
        <taxon>Porphyridiaceae</taxon>
        <taxon>Porphyridium</taxon>
    </lineage>
</organism>
<comment type="caution">
    <text evidence="3">The sequence shown here is derived from an EMBL/GenBank/DDBJ whole genome shotgun (WGS) entry which is preliminary data.</text>
</comment>
<evidence type="ECO:0000259" key="2">
    <source>
        <dbReference type="Pfam" id="PF07889"/>
    </source>
</evidence>
<dbReference type="OMA" id="VVESNIC"/>
<evidence type="ECO:0000313" key="3">
    <source>
        <dbReference type="EMBL" id="KAA8499110.1"/>
    </source>
</evidence>
<dbReference type="Proteomes" id="UP000324585">
    <property type="component" value="Unassembled WGS sequence"/>
</dbReference>
<feature type="region of interest" description="Disordered" evidence="1">
    <location>
        <begin position="274"/>
        <end position="319"/>
    </location>
</feature>
<evidence type="ECO:0000313" key="4">
    <source>
        <dbReference type="Proteomes" id="UP000324585"/>
    </source>
</evidence>
<dbReference type="PANTHER" id="PTHR46667">
    <property type="entry name" value="OS05G0182700 PROTEIN"/>
    <property type="match status" value="1"/>
</dbReference>